<dbReference type="CDD" id="cd23705">
    <property type="entry name" value="Flattop"/>
    <property type="match status" value="1"/>
</dbReference>
<dbReference type="PANTHER" id="PTHR34639:SF1">
    <property type="entry name" value="PROTEIN FLATTOP"/>
    <property type="match status" value="1"/>
</dbReference>
<comment type="caution">
    <text evidence="4">The sequence shown here is derived from an EMBL/GenBank/DDBJ whole genome shotgun (WGS) entry which is preliminary data.</text>
</comment>
<comment type="similarity">
    <text evidence="1">Belongs to the Flattop family.</text>
</comment>
<evidence type="ECO:0000256" key="3">
    <source>
        <dbReference type="SAM" id="MobiDB-lite"/>
    </source>
</evidence>
<evidence type="ECO:0000313" key="5">
    <source>
        <dbReference type="Proteomes" id="UP000683360"/>
    </source>
</evidence>
<proteinExistence type="inferred from homology"/>
<dbReference type="Proteomes" id="UP000683360">
    <property type="component" value="Unassembled WGS sequence"/>
</dbReference>
<dbReference type="PANTHER" id="PTHR34639">
    <property type="entry name" value="PROTEIN FLATTOP"/>
    <property type="match status" value="1"/>
</dbReference>
<dbReference type="EMBL" id="CAJPWZ010000357">
    <property type="protein sequence ID" value="CAG2191214.1"/>
    <property type="molecule type" value="Genomic_DNA"/>
</dbReference>
<dbReference type="OrthoDB" id="521617at2759"/>
<dbReference type="Pfam" id="PF22611">
    <property type="entry name" value="CFAP126"/>
    <property type="match status" value="1"/>
</dbReference>
<sequence>MVEVATKSLPYLQKLDVSYNVEMLVTAREDVKYKMLLETARTCLRDADVEEGEMQTRIERPRSFDGFTQIVANNRGHLIPGVKRSRDSPWGTFVGTWDMPLKIPGNTNPTARSGHAVESLLRSKTDGDIVLRGKLKRCKVPDALRVKEDIKADGGIGPGPFETLLMNGSGGRSGARNPEPISTSPKMPPIGSKPMTPTYRSKPPTPTLNWPHPQSPARSAGSRRSGQYPATTNCAVAGTYDQDVTVLSSRTPINWPSPKSCEPPVQA</sequence>
<evidence type="ECO:0000256" key="1">
    <source>
        <dbReference type="ARBA" id="ARBA00009887"/>
    </source>
</evidence>
<dbReference type="GO" id="GO:0044782">
    <property type="term" value="P:cilium organization"/>
    <property type="evidence" value="ECO:0007669"/>
    <property type="project" value="TreeGrafter"/>
</dbReference>
<keyword evidence="5" id="KW-1185">Reference proteome</keyword>
<dbReference type="AlphaFoldDB" id="A0A8S3Q9M7"/>
<organism evidence="4 5">
    <name type="scientific">Mytilus edulis</name>
    <name type="common">Blue mussel</name>
    <dbReference type="NCBI Taxonomy" id="6550"/>
    <lineage>
        <taxon>Eukaryota</taxon>
        <taxon>Metazoa</taxon>
        <taxon>Spiralia</taxon>
        <taxon>Lophotrochozoa</taxon>
        <taxon>Mollusca</taxon>
        <taxon>Bivalvia</taxon>
        <taxon>Autobranchia</taxon>
        <taxon>Pteriomorphia</taxon>
        <taxon>Mytilida</taxon>
        <taxon>Mytiloidea</taxon>
        <taxon>Mytilidae</taxon>
        <taxon>Mytilinae</taxon>
        <taxon>Mytilus</taxon>
    </lineage>
</organism>
<protein>
    <recommendedName>
        <fullName evidence="2">Cilia- and flagella-associated protein 126</fullName>
    </recommendedName>
</protein>
<reference evidence="4" key="1">
    <citation type="submission" date="2021-03" db="EMBL/GenBank/DDBJ databases">
        <authorList>
            <person name="Bekaert M."/>
        </authorList>
    </citation>
    <scope>NUCLEOTIDE SEQUENCE</scope>
</reference>
<evidence type="ECO:0000313" key="4">
    <source>
        <dbReference type="EMBL" id="CAG2191214.1"/>
    </source>
</evidence>
<feature type="compositionally biased region" description="Low complexity" evidence="3">
    <location>
        <begin position="215"/>
        <end position="227"/>
    </location>
</feature>
<dbReference type="GO" id="GO:0036064">
    <property type="term" value="C:ciliary basal body"/>
    <property type="evidence" value="ECO:0007669"/>
    <property type="project" value="TreeGrafter"/>
</dbReference>
<evidence type="ECO:0000256" key="2">
    <source>
        <dbReference type="ARBA" id="ARBA00033306"/>
    </source>
</evidence>
<feature type="region of interest" description="Disordered" evidence="3">
    <location>
        <begin position="151"/>
        <end position="234"/>
    </location>
</feature>
<name>A0A8S3Q9M7_MYTED</name>
<dbReference type="InterPro" id="IPR038797">
    <property type="entry name" value="Fltp"/>
</dbReference>
<gene>
    <name evidence="4" type="ORF">MEDL_6435</name>
</gene>
<accession>A0A8S3Q9M7</accession>